<feature type="domain" description="RING-type" evidence="21">
    <location>
        <begin position="182"/>
        <end position="223"/>
    </location>
</feature>
<evidence type="ECO:0000256" key="14">
    <source>
        <dbReference type="ARBA" id="ARBA00023242"/>
    </source>
</evidence>
<keyword evidence="9" id="KW-0479">Metal-binding</keyword>
<name>A0A836KSM5_9TRYP</name>
<dbReference type="PANTHER" id="PTHR16079:SF4">
    <property type="entry name" value="E3 UBIQUITIN-PROTEIN LIGASE CHFR"/>
    <property type="match status" value="1"/>
</dbReference>
<evidence type="ECO:0000256" key="12">
    <source>
        <dbReference type="ARBA" id="ARBA00022786"/>
    </source>
</evidence>
<evidence type="ECO:0000259" key="21">
    <source>
        <dbReference type="PROSITE" id="PS50089"/>
    </source>
</evidence>
<dbReference type="OrthoDB" id="1305878at2759"/>
<keyword evidence="12" id="KW-0833">Ubl conjugation pathway</keyword>
<dbReference type="EMBL" id="JAFEUZ010000009">
    <property type="protein sequence ID" value="KAG5485451.1"/>
    <property type="molecule type" value="Genomic_DNA"/>
</dbReference>
<dbReference type="InterPro" id="IPR000253">
    <property type="entry name" value="FHA_dom"/>
</dbReference>
<evidence type="ECO:0000256" key="18">
    <source>
        <dbReference type="PROSITE-ProRule" id="PRU00175"/>
    </source>
</evidence>
<keyword evidence="14" id="KW-0539">Nucleus</keyword>
<dbReference type="InterPro" id="IPR008984">
    <property type="entry name" value="SMAD_FHA_dom_sf"/>
</dbReference>
<comment type="subcellular location">
    <subcellularLocation>
        <location evidence="2">Nucleus</location>
        <location evidence="2">PML body</location>
    </subcellularLocation>
</comment>
<dbReference type="InterPro" id="IPR040909">
    <property type="entry name" value="CHFR_Znf-CRD"/>
</dbReference>
<dbReference type="SUPFAM" id="SSF57850">
    <property type="entry name" value="RING/U-box"/>
    <property type="match status" value="1"/>
</dbReference>
<evidence type="ECO:0000256" key="19">
    <source>
        <dbReference type="SAM" id="MobiDB-lite"/>
    </source>
</evidence>
<evidence type="ECO:0000256" key="11">
    <source>
        <dbReference type="ARBA" id="ARBA00022776"/>
    </source>
</evidence>
<dbReference type="GO" id="GO:0061630">
    <property type="term" value="F:ubiquitin protein ligase activity"/>
    <property type="evidence" value="ECO:0007669"/>
    <property type="project" value="UniProtKB-EC"/>
</dbReference>
<evidence type="ECO:0000256" key="4">
    <source>
        <dbReference type="ARBA" id="ARBA00005797"/>
    </source>
</evidence>
<accession>A0A836KSM5</accession>
<proteinExistence type="inferred from homology"/>
<dbReference type="GO" id="GO:0016567">
    <property type="term" value="P:protein ubiquitination"/>
    <property type="evidence" value="ECO:0007669"/>
    <property type="project" value="UniProtKB-UniPathway"/>
</dbReference>
<dbReference type="GO" id="GO:0051301">
    <property type="term" value="P:cell division"/>
    <property type="evidence" value="ECO:0007669"/>
    <property type="project" value="UniProtKB-KW"/>
</dbReference>
<evidence type="ECO:0000256" key="9">
    <source>
        <dbReference type="ARBA" id="ARBA00022723"/>
    </source>
</evidence>
<dbReference type="Gene3D" id="2.60.200.20">
    <property type="match status" value="1"/>
</dbReference>
<comment type="caution">
    <text evidence="22">The sequence shown here is derived from an EMBL/GenBank/DDBJ whole genome shotgun (WGS) entry which is preliminary data.</text>
</comment>
<evidence type="ECO:0000256" key="16">
    <source>
        <dbReference type="ARBA" id="ARBA00029800"/>
    </source>
</evidence>
<evidence type="ECO:0000313" key="22">
    <source>
        <dbReference type="EMBL" id="KAG5485451.1"/>
    </source>
</evidence>
<dbReference type="EC" id="2.3.2.27" evidence="5"/>
<evidence type="ECO:0000256" key="3">
    <source>
        <dbReference type="ARBA" id="ARBA00004906"/>
    </source>
</evidence>
<dbReference type="GO" id="GO:0008270">
    <property type="term" value="F:zinc ion binding"/>
    <property type="evidence" value="ECO:0007669"/>
    <property type="project" value="UniProtKB-KW"/>
</dbReference>
<dbReference type="SMART" id="SM00184">
    <property type="entry name" value="RING"/>
    <property type="match status" value="1"/>
</dbReference>
<comment type="catalytic activity">
    <reaction evidence="1">
        <text>S-ubiquitinyl-[E2 ubiquitin-conjugating enzyme]-L-cysteine + [acceptor protein]-L-lysine = [E2 ubiquitin-conjugating enzyme]-L-cysteine + N(6)-ubiquitinyl-[acceptor protein]-L-lysine.</text>
        <dbReference type="EC" id="2.3.2.27"/>
    </reaction>
</comment>
<dbReference type="SUPFAM" id="SSF49879">
    <property type="entry name" value="SMAD/FHA domain"/>
    <property type="match status" value="1"/>
</dbReference>
<evidence type="ECO:0000256" key="15">
    <source>
        <dbReference type="ARBA" id="ARBA00023306"/>
    </source>
</evidence>
<evidence type="ECO:0000256" key="13">
    <source>
        <dbReference type="ARBA" id="ARBA00022833"/>
    </source>
</evidence>
<dbReference type="RefSeq" id="XP_067180747.1">
    <property type="nucleotide sequence ID" value="XM_067324902.1"/>
</dbReference>
<dbReference type="Pfam" id="PF13923">
    <property type="entry name" value="zf-C3HC4_2"/>
    <property type="match status" value="1"/>
</dbReference>
<dbReference type="InterPro" id="IPR052256">
    <property type="entry name" value="E3_ubiquitin-ligase_CHFR"/>
</dbReference>
<dbReference type="GO" id="GO:0005634">
    <property type="term" value="C:nucleus"/>
    <property type="evidence" value="ECO:0007669"/>
    <property type="project" value="TreeGrafter"/>
</dbReference>
<dbReference type="Pfam" id="PF17979">
    <property type="entry name" value="zf-CRD"/>
    <property type="match status" value="1"/>
</dbReference>
<keyword evidence="13" id="KW-0862">Zinc</keyword>
<dbReference type="InterPro" id="IPR017907">
    <property type="entry name" value="Znf_RING_CS"/>
</dbReference>
<evidence type="ECO:0000256" key="5">
    <source>
        <dbReference type="ARBA" id="ARBA00012483"/>
    </source>
</evidence>
<dbReference type="InterPro" id="IPR013083">
    <property type="entry name" value="Znf_RING/FYVE/PHD"/>
</dbReference>
<dbReference type="KEGG" id="lmat:92517414"/>
<feature type="region of interest" description="Disordered" evidence="19">
    <location>
        <begin position="253"/>
        <end position="296"/>
    </location>
</feature>
<dbReference type="PROSITE" id="PS50089">
    <property type="entry name" value="ZF_RING_2"/>
    <property type="match status" value="1"/>
</dbReference>
<sequence length="523" mass="57687">MSDRASPGPSCEGTAVQHSFADEVAAEADLFDLAAPPLQQPLVARLVPVYPGLPTLDLHQDSGCVVVGRGKDISEVYRINASDKLSARHCELFVNPVTLRVELRDTSTNGTFRNGTRVVKGERVALQNGDLVALTRPVDVVADEQASGSAMVDMAANGRVGYMFQRLKQETTRASVKASLSCSICEAVFHRPCSVRPCMHVFCAGCISRWMAQGEEHTCPQCHKSITDVRPTHHLQSSAENFLLADPSSRRPAEELAQLDAADKIPPSGMTIGKRSRSSDSENKDESEHEPHSGRDCDAAFTARHSALTFGYVMPLAGPRCAECDMPSRIDGFQCPVRGPHLRCSACSSCFPERPLCGRPQRCHVCSLAFCDLYKDGGCARSHVTSFKPFKEHQPPSELPPQTFNGNTIEQDILCSYLASHRILLQDVWSAALAKLESGEWAPDMVLINGALRADSPVCQRCVAVVLAGLLFHYRRQIAPEELPESVTQRPKCFYGKECRTQFRQQQHAHQFNHICYEEKRKE</sequence>
<dbReference type="PROSITE" id="PS50006">
    <property type="entry name" value="FHA_DOMAIN"/>
    <property type="match status" value="1"/>
</dbReference>
<evidence type="ECO:0000259" key="20">
    <source>
        <dbReference type="PROSITE" id="PS50006"/>
    </source>
</evidence>
<evidence type="ECO:0000256" key="8">
    <source>
        <dbReference type="ARBA" id="ARBA00022679"/>
    </source>
</evidence>
<dbReference type="Proteomes" id="UP000673552">
    <property type="component" value="Unassembled WGS sequence"/>
</dbReference>
<evidence type="ECO:0000256" key="17">
    <source>
        <dbReference type="ARBA" id="ARBA00031332"/>
    </source>
</evidence>
<feature type="domain" description="FHA" evidence="20">
    <location>
        <begin position="65"/>
        <end position="118"/>
    </location>
</feature>
<dbReference type="GO" id="GO:0006511">
    <property type="term" value="P:ubiquitin-dependent protein catabolic process"/>
    <property type="evidence" value="ECO:0007669"/>
    <property type="project" value="TreeGrafter"/>
</dbReference>
<gene>
    <name evidence="22" type="ORF">LSCM1_07535</name>
</gene>
<dbReference type="Gene3D" id="3.30.40.140">
    <property type="match status" value="1"/>
</dbReference>
<keyword evidence="10 18" id="KW-0863">Zinc-finger</keyword>
<evidence type="ECO:0000256" key="2">
    <source>
        <dbReference type="ARBA" id="ARBA00004322"/>
    </source>
</evidence>
<comment type="pathway">
    <text evidence="3">Protein modification; protein ubiquitination.</text>
</comment>
<keyword evidence="7" id="KW-0132">Cell division</keyword>
<evidence type="ECO:0000256" key="10">
    <source>
        <dbReference type="ARBA" id="ARBA00022771"/>
    </source>
</evidence>
<reference evidence="23" key="1">
    <citation type="journal article" date="2021" name="Microbiol. Resour. Announc.">
        <title>LGAAP: Leishmaniinae Genome Assembly and Annotation Pipeline.</title>
        <authorList>
            <person name="Almutairi H."/>
            <person name="Urbaniak M.D."/>
            <person name="Bates M.D."/>
            <person name="Jariyapan N."/>
            <person name="Kwakye-Nuako G."/>
            <person name="Thomaz-Soccol V."/>
            <person name="Al-Salem W.S."/>
            <person name="Dillon R.J."/>
            <person name="Bates P.A."/>
            <person name="Gatherer D."/>
        </authorList>
    </citation>
    <scope>NUCLEOTIDE SEQUENCE [LARGE SCALE GENOMIC DNA]</scope>
</reference>
<dbReference type="PANTHER" id="PTHR16079">
    <property type="entry name" value="UBIQUITIN LIGASE PROTEIN CHFR"/>
    <property type="match status" value="1"/>
</dbReference>
<keyword evidence="23" id="KW-1185">Reference proteome</keyword>
<dbReference type="Gene3D" id="3.30.40.10">
    <property type="entry name" value="Zinc/RING finger domain, C3HC4 (zinc finger)"/>
    <property type="match status" value="1"/>
</dbReference>
<dbReference type="GeneID" id="92517414"/>
<dbReference type="AlphaFoldDB" id="A0A836KSM5"/>
<dbReference type="UniPathway" id="UPA00143"/>
<evidence type="ECO:0000256" key="1">
    <source>
        <dbReference type="ARBA" id="ARBA00000900"/>
    </source>
</evidence>
<keyword evidence="11" id="KW-0498">Mitosis</keyword>
<dbReference type="PROSITE" id="PS00518">
    <property type="entry name" value="ZF_RING_1"/>
    <property type="match status" value="1"/>
</dbReference>
<feature type="compositionally biased region" description="Basic and acidic residues" evidence="19">
    <location>
        <begin position="277"/>
        <end position="296"/>
    </location>
</feature>
<evidence type="ECO:0000256" key="7">
    <source>
        <dbReference type="ARBA" id="ARBA00022618"/>
    </source>
</evidence>
<keyword evidence="15" id="KW-0131">Cell cycle</keyword>
<organism evidence="22 23">
    <name type="scientific">Leishmania martiniquensis</name>
    <dbReference type="NCBI Taxonomy" id="1580590"/>
    <lineage>
        <taxon>Eukaryota</taxon>
        <taxon>Discoba</taxon>
        <taxon>Euglenozoa</taxon>
        <taxon>Kinetoplastea</taxon>
        <taxon>Metakinetoplastina</taxon>
        <taxon>Trypanosomatida</taxon>
        <taxon>Trypanosomatidae</taxon>
        <taxon>Leishmaniinae</taxon>
        <taxon>Leishmania</taxon>
    </lineage>
</organism>
<evidence type="ECO:0000256" key="6">
    <source>
        <dbReference type="ARBA" id="ARBA00017908"/>
    </source>
</evidence>
<evidence type="ECO:0000313" key="23">
    <source>
        <dbReference type="Proteomes" id="UP000673552"/>
    </source>
</evidence>
<reference evidence="23" key="2">
    <citation type="journal article" date="2021" name="Sci. Data">
        <title>Chromosome-scale genome sequencing, assembly and annotation of six genomes from subfamily Leishmaniinae.</title>
        <authorList>
            <person name="Almutairi H."/>
            <person name="Urbaniak M.D."/>
            <person name="Bates M.D."/>
            <person name="Jariyapan N."/>
            <person name="Kwakye-Nuako G."/>
            <person name="Thomaz Soccol V."/>
            <person name="Al-Salem W.S."/>
            <person name="Dillon R.J."/>
            <person name="Bates P.A."/>
            <person name="Gatherer D."/>
        </authorList>
    </citation>
    <scope>NUCLEOTIDE SEQUENCE [LARGE SCALE GENOMIC DNA]</scope>
</reference>
<protein>
    <recommendedName>
        <fullName evidence="6">E3 ubiquitin-protein ligase CHFR</fullName>
        <ecNumber evidence="5">2.3.2.27</ecNumber>
    </recommendedName>
    <alternativeName>
        <fullName evidence="17">Checkpoint with forkhead and RING finger domains protein</fullName>
    </alternativeName>
    <alternativeName>
        <fullName evidence="16">RING-type E3 ubiquitin transferase CHFR</fullName>
    </alternativeName>
</protein>
<dbReference type="InterPro" id="IPR001841">
    <property type="entry name" value="Znf_RING"/>
</dbReference>
<comment type="similarity">
    <text evidence="4">Belongs to the CHFR family.</text>
</comment>
<dbReference type="Pfam" id="PF00498">
    <property type="entry name" value="FHA"/>
    <property type="match status" value="1"/>
</dbReference>
<keyword evidence="8" id="KW-0808">Transferase</keyword>